<dbReference type="SUPFAM" id="SSF81901">
    <property type="entry name" value="HCP-like"/>
    <property type="match status" value="3"/>
</dbReference>
<dbReference type="EMBL" id="JAMWBK010000002">
    <property type="protein sequence ID" value="KAJ8907806.1"/>
    <property type="molecule type" value="Genomic_DNA"/>
</dbReference>
<keyword evidence="2" id="KW-0472">Membrane</keyword>
<gene>
    <name evidence="4" type="ORF">NDN08_007910</name>
</gene>
<comment type="caution">
    <text evidence="4">The sequence shown here is derived from an EMBL/GenBank/DDBJ whole genome shotgun (WGS) entry which is preliminary data.</text>
</comment>
<evidence type="ECO:0000256" key="2">
    <source>
        <dbReference type="SAM" id="Phobius"/>
    </source>
</evidence>
<dbReference type="Proteomes" id="UP001157974">
    <property type="component" value="Unassembled WGS sequence"/>
</dbReference>
<accession>A0AAV8UYX6</accession>
<comment type="similarity">
    <text evidence="1">Belongs to the sel-1 family.</text>
</comment>
<feature type="signal peptide" evidence="3">
    <location>
        <begin position="1"/>
        <end position="24"/>
    </location>
</feature>
<name>A0AAV8UYX6_9RHOD</name>
<evidence type="ECO:0000313" key="5">
    <source>
        <dbReference type="Proteomes" id="UP001157974"/>
    </source>
</evidence>
<evidence type="ECO:0000256" key="3">
    <source>
        <dbReference type="SAM" id="SignalP"/>
    </source>
</evidence>
<dbReference type="InterPro" id="IPR050767">
    <property type="entry name" value="Sel1_AlgK"/>
</dbReference>
<keyword evidence="2" id="KW-1133">Transmembrane helix</keyword>
<dbReference type="Pfam" id="PF08238">
    <property type="entry name" value="Sel1"/>
    <property type="match status" value="7"/>
</dbReference>
<sequence>MSGVWRYRLVALTVSSVLLCFVLAEESDLENVVSRITAETPSSAGYDAEQAERLRLLLVEVKYSWETLPVESQARFAKYVYANVHALSKSFPEVFDEDNKIRFGFSLDGPRENSLELEELIAKTNVKVTNKDLEEAFMENHFARVDVDEEMELKFENAKEALIYGRRDEAVKLFRESANEGHDGALTTLALMHLSGYHRQIRQNIPKGAELLRQAMSLGNPDAHAMAAMLHSSGFAEALFPMDKTKEMLYLDVAAKGNSPYALAALGYKTMYGLDVKEDCWEAALYYEKASGLILDDADRFEFREQYTDLDNLYLDDGVDFLTWDEQLEYLHFLKGRAEQGNTDDQYKVASILMYGVDGVPRDIETSVRYFQNAAAAGNANAVAKLGYVYYVAGDELHETEEIADEMAVKQFKKAAQKGDTYGTYALGICYARGIGVKQDYKRAFRYFELAYSKGHTEAGYNLGLMRLLGLPGIERDAKKAEAWFRDGAGRSHLYSAYQLGRLAKYDSCSEAVDSFKKVIEFMLLGPIQSHATDAFCRREYKPALYRFVQSAFMGSKPAQYNAAFMIERKMGVEGSMIGNESEIAFQLYQQAESQKLSIATMRLADMMYKHGAYEQASEAYRKASLAKLPEAQFNLGVMHMTGKGLAMDYHMAKRNFDLAAQSEDGYIPSEIALWALRFCTPRQELCTLVFDVAYVLRGQMSYKDLEIPEKQVFQRLLWEELHRLLPHDKRQSIVANLDMALLGILCVALLIVLGKLRLRRITANAPEAHPHQD</sequence>
<feature type="transmembrane region" description="Helical" evidence="2">
    <location>
        <begin position="734"/>
        <end position="754"/>
    </location>
</feature>
<evidence type="ECO:0000256" key="1">
    <source>
        <dbReference type="ARBA" id="ARBA00038101"/>
    </source>
</evidence>
<dbReference type="PANTHER" id="PTHR11102:SF147">
    <property type="entry name" value="SEL1L ADAPTOR SUBUNIT OF ERAD E3 UBIQUITIN LIGASE"/>
    <property type="match status" value="1"/>
</dbReference>
<organism evidence="4 5">
    <name type="scientific">Rhodosorus marinus</name>
    <dbReference type="NCBI Taxonomy" id="101924"/>
    <lineage>
        <taxon>Eukaryota</taxon>
        <taxon>Rhodophyta</taxon>
        <taxon>Stylonematophyceae</taxon>
        <taxon>Stylonematales</taxon>
        <taxon>Stylonemataceae</taxon>
        <taxon>Rhodosorus</taxon>
    </lineage>
</organism>
<keyword evidence="2" id="KW-0812">Transmembrane</keyword>
<keyword evidence="5" id="KW-1185">Reference proteome</keyword>
<reference evidence="4 5" key="1">
    <citation type="journal article" date="2023" name="Nat. Commun.">
        <title>Origin of minicircular mitochondrial genomes in red algae.</title>
        <authorList>
            <person name="Lee Y."/>
            <person name="Cho C.H."/>
            <person name="Lee Y.M."/>
            <person name="Park S.I."/>
            <person name="Yang J.H."/>
            <person name="West J.A."/>
            <person name="Bhattacharya D."/>
            <person name="Yoon H.S."/>
        </authorList>
    </citation>
    <scope>NUCLEOTIDE SEQUENCE [LARGE SCALE GENOMIC DNA]</scope>
    <source>
        <strain evidence="4 5">CCMP1338</strain>
        <tissue evidence="4">Whole cell</tissue>
    </source>
</reference>
<feature type="chain" id="PRO_5043395544" evidence="3">
    <location>
        <begin position="25"/>
        <end position="774"/>
    </location>
</feature>
<dbReference type="InterPro" id="IPR011990">
    <property type="entry name" value="TPR-like_helical_dom_sf"/>
</dbReference>
<keyword evidence="3" id="KW-0732">Signal</keyword>
<dbReference type="InterPro" id="IPR006597">
    <property type="entry name" value="Sel1-like"/>
</dbReference>
<dbReference type="PANTHER" id="PTHR11102">
    <property type="entry name" value="SEL-1-LIKE PROTEIN"/>
    <property type="match status" value="1"/>
</dbReference>
<proteinExistence type="inferred from homology"/>
<evidence type="ECO:0000313" key="4">
    <source>
        <dbReference type="EMBL" id="KAJ8907806.1"/>
    </source>
</evidence>
<protein>
    <submittedName>
        <fullName evidence="4">Uncharacterized protein</fullName>
    </submittedName>
</protein>
<dbReference type="AlphaFoldDB" id="A0AAV8UYX6"/>
<dbReference type="SMART" id="SM00671">
    <property type="entry name" value="SEL1"/>
    <property type="match status" value="9"/>
</dbReference>
<dbReference type="Gene3D" id="1.25.40.10">
    <property type="entry name" value="Tetratricopeptide repeat domain"/>
    <property type="match status" value="4"/>
</dbReference>